<dbReference type="SMART" id="SM00060">
    <property type="entry name" value="FN3"/>
    <property type="match status" value="1"/>
</dbReference>
<dbReference type="EMBL" id="JADBEB010000001">
    <property type="protein sequence ID" value="MBE1491921.1"/>
    <property type="molecule type" value="Genomic_DNA"/>
</dbReference>
<name>A0A927MF46_9ACTN</name>
<dbReference type="AlphaFoldDB" id="A0A927MF46"/>
<keyword evidence="3" id="KW-1185">Reference proteome</keyword>
<sequence length="895" mass="96507">MTFDPVRYEQEVIRPLRRHTRLPAGDLLRRYAIEPGLDDTRLKEHLRRIRAYWNQKAGSPDNRAKVCRLLLLADEELQRNHGAAMYQPAWWQQQAQQWQQSSRAKVTALAADLARAHQPLGQVTRAQLAALAASFPELSQAQIDDAVRQAKLRVVDTVELPKTSGLDRTAYGRLKTGCAEVDAPTVVQLLHPTLNRPFTLLREFGVPGGPALRLDRPVLDACLRAVDSAADSSTVRARKAALHVLRTGLEGGADLRVIALYQVVEQLAAARSQGLAELLLIHQATALGLAQPEAELLVASLGSAGGQAASGADRIRELLADGELRAAQQALAALPGRDPEHTAVAALVATQQATVERLVREAGAALAAHREQDAERQLREALRIASDDEDLAARLRRLPPPPPRDLSVVPVDTDVRLDWKAPDSAMAELRYRVVRTEGRVAAAPADGVQVAAPTSTSAVDRQPPVARPIAYAVFASADGTVWSRPASGTLSIVPPLTEVTLRVRRDQIVGAWKRHPATVAVRVRRVEGSPPHGAGDGDPVDAELDSFVDRGIGEGREYFYSVVAVYHDVRRREVTAPMVVVSASPRAPATPVETLRVSPLAAADDGNRVRVSWTTSAGTEVRVRYAAQRPPWEVGAVVPVTHLDRYGRPLVGARHVEGPDTVLEADVAAGQQVYVPFAIGGTGAVVGRPVVVGVAEPVRQLVARRTGPEVRLSWVWPDEVGMAEVTWTTPEHGTRRHRVTRAQLVDGEGCLLPVGPGGGSAEVSAIAVGSLGEASSVPVSVTVEGTALSLSYELCRLPGIRRLSRQRQLRATVNADCRNVDLVVVAAAGLIMPLRPEQGTVVNRYDGLTFTRDVPLTFDIEIPSGLGRPYWLRCFVNGPGNLTVTDPPIDNLKVS</sequence>
<reference evidence="2" key="1">
    <citation type="submission" date="2020-10" db="EMBL/GenBank/DDBJ databases">
        <title>Sequencing the genomes of 1000 actinobacteria strains.</title>
        <authorList>
            <person name="Klenk H.-P."/>
        </authorList>
    </citation>
    <scope>NUCLEOTIDE SEQUENCE</scope>
    <source>
        <strain evidence="2">DSM 46832</strain>
    </source>
</reference>
<organism evidence="2 3">
    <name type="scientific">Plantactinospora soyae</name>
    <dbReference type="NCBI Taxonomy" id="1544732"/>
    <lineage>
        <taxon>Bacteria</taxon>
        <taxon>Bacillati</taxon>
        <taxon>Actinomycetota</taxon>
        <taxon>Actinomycetes</taxon>
        <taxon>Micromonosporales</taxon>
        <taxon>Micromonosporaceae</taxon>
        <taxon>Plantactinospora</taxon>
    </lineage>
</organism>
<evidence type="ECO:0000313" key="3">
    <source>
        <dbReference type="Proteomes" id="UP000649753"/>
    </source>
</evidence>
<dbReference type="InterPro" id="IPR003961">
    <property type="entry name" value="FN3_dom"/>
</dbReference>
<feature type="domain" description="Fibronectin type-III" evidence="1">
    <location>
        <begin position="400"/>
        <end position="572"/>
    </location>
</feature>
<dbReference type="RefSeq" id="WP_192770905.1">
    <property type="nucleotide sequence ID" value="NZ_JADBEB010000001.1"/>
</dbReference>
<dbReference type="Pfam" id="PF25832">
    <property type="entry name" value="Fn3_SaeA_2nd"/>
    <property type="match status" value="1"/>
</dbReference>
<evidence type="ECO:0000259" key="1">
    <source>
        <dbReference type="SMART" id="SM00060"/>
    </source>
</evidence>
<dbReference type="Pfam" id="PF25833">
    <property type="entry name" value="Fn3_SaeA_3rd"/>
    <property type="match status" value="1"/>
</dbReference>
<protein>
    <recommendedName>
        <fullName evidence="1">Fibronectin type-III domain-containing protein</fullName>
    </recommendedName>
</protein>
<gene>
    <name evidence="2" type="ORF">H4W31_007559</name>
</gene>
<evidence type="ECO:0000313" key="2">
    <source>
        <dbReference type="EMBL" id="MBE1491921.1"/>
    </source>
</evidence>
<proteinExistence type="predicted"/>
<dbReference type="InterPro" id="IPR058692">
    <property type="entry name" value="Fn3_SaeA_2nd"/>
</dbReference>
<dbReference type="Proteomes" id="UP000649753">
    <property type="component" value="Unassembled WGS sequence"/>
</dbReference>
<accession>A0A927MF46</accession>
<dbReference type="InterPro" id="IPR058691">
    <property type="entry name" value="Fn3_SaeA_1st"/>
</dbReference>
<comment type="caution">
    <text evidence="2">The sequence shown here is derived from an EMBL/GenBank/DDBJ whole genome shotgun (WGS) entry which is preliminary data.</text>
</comment>